<evidence type="ECO:0000313" key="1">
    <source>
        <dbReference type="EMBL" id="VEL14805.1"/>
    </source>
</evidence>
<gene>
    <name evidence="1" type="ORF">PXEA_LOCUS8245</name>
</gene>
<reference evidence="1" key="1">
    <citation type="submission" date="2018-11" db="EMBL/GenBank/DDBJ databases">
        <authorList>
            <consortium name="Pathogen Informatics"/>
        </authorList>
    </citation>
    <scope>NUCLEOTIDE SEQUENCE</scope>
</reference>
<keyword evidence="2" id="KW-1185">Reference proteome</keyword>
<name>A0A3S4ZY02_9PLAT</name>
<dbReference type="Proteomes" id="UP000784294">
    <property type="component" value="Unassembled WGS sequence"/>
</dbReference>
<sequence length="65" mass="6602">MAAGFTSAEITALAGSRVGWSAGISEQEAQLQMDAGTSPGLSSGIPPLGFDIDGDVRHLAISEQK</sequence>
<dbReference type="AlphaFoldDB" id="A0A3S4ZY02"/>
<accession>A0A3S4ZY02</accession>
<protein>
    <submittedName>
        <fullName evidence="1">Uncharacterized protein</fullName>
    </submittedName>
</protein>
<comment type="caution">
    <text evidence="1">The sequence shown here is derived from an EMBL/GenBank/DDBJ whole genome shotgun (WGS) entry which is preliminary data.</text>
</comment>
<dbReference type="EMBL" id="CAAALY010022399">
    <property type="protein sequence ID" value="VEL14805.1"/>
    <property type="molecule type" value="Genomic_DNA"/>
</dbReference>
<organism evidence="1 2">
    <name type="scientific">Protopolystoma xenopodis</name>
    <dbReference type="NCBI Taxonomy" id="117903"/>
    <lineage>
        <taxon>Eukaryota</taxon>
        <taxon>Metazoa</taxon>
        <taxon>Spiralia</taxon>
        <taxon>Lophotrochozoa</taxon>
        <taxon>Platyhelminthes</taxon>
        <taxon>Monogenea</taxon>
        <taxon>Polyopisthocotylea</taxon>
        <taxon>Polystomatidea</taxon>
        <taxon>Polystomatidae</taxon>
        <taxon>Protopolystoma</taxon>
    </lineage>
</organism>
<proteinExistence type="predicted"/>
<evidence type="ECO:0000313" key="2">
    <source>
        <dbReference type="Proteomes" id="UP000784294"/>
    </source>
</evidence>